<organism evidence="2">
    <name type="scientific">Eremomyces bilateralis CBS 781.70</name>
    <dbReference type="NCBI Taxonomy" id="1392243"/>
    <lineage>
        <taxon>Eukaryota</taxon>
        <taxon>Fungi</taxon>
        <taxon>Dikarya</taxon>
        <taxon>Ascomycota</taxon>
        <taxon>Pezizomycotina</taxon>
        <taxon>Dothideomycetes</taxon>
        <taxon>Dothideomycetes incertae sedis</taxon>
        <taxon>Eremomycetales</taxon>
        <taxon>Eremomycetaceae</taxon>
        <taxon>Eremomyces</taxon>
    </lineage>
</organism>
<dbReference type="OrthoDB" id="3365267at2759"/>
<keyword evidence="1" id="KW-0812">Transmembrane</keyword>
<dbReference type="Proteomes" id="UP000504638">
    <property type="component" value="Unplaced"/>
</dbReference>
<gene>
    <name evidence="2 4" type="ORF">P152DRAFT_430082</name>
</gene>
<protein>
    <submittedName>
        <fullName evidence="2 4">Uncharacterized protein</fullName>
    </submittedName>
</protein>
<reference evidence="4" key="2">
    <citation type="submission" date="2020-04" db="EMBL/GenBank/DDBJ databases">
        <authorList>
            <consortium name="NCBI Genome Project"/>
        </authorList>
    </citation>
    <scope>NUCLEOTIDE SEQUENCE</scope>
    <source>
        <strain evidence="4">CBS 781.70</strain>
    </source>
</reference>
<keyword evidence="1" id="KW-0472">Membrane</keyword>
<accession>A0A6G1GD49</accession>
<evidence type="ECO:0000313" key="4">
    <source>
        <dbReference type="RefSeq" id="XP_033537420.1"/>
    </source>
</evidence>
<dbReference type="EMBL" id="ML975151">
    <property type="protein sequence ID" value="KAF1815789.1"/>
    <property type="molecule type" value="Genomic_DNA"/>
</dbReference>
<feature type="transmembrane region" description="Helical" evidence="1">
    <location>
        <begin position="44"/>
        <end position="63"/>
    </location>
</feature>
<evidence type="ECO:0000313" key="2">
    <source>
        <dbReference type="EMBL" id="KAF1815789.1"/>
    </source>
</evidence>
<evidence type="ECO:0000313" key="3">
    <source>
        <dbReference type="Proteomes" id="UP000504638"/>
    </source>
</evidence>
<keyword evidence="1" id="KW-1133">Transmembrane helix</keyword>
<dbReference type="GeneID" id="54417952"/>
<sequence length="189" mass="20559">MSSHSLAALRKSAGDEFANLADHHFHSDLRAEDRDRLRTAAQRLSTHAMIGSIAGVGLGLLLASRARGARRRMFTAFRTAEKPTHVTYEGGRTEPLPDLITALRPSPLGDLFALFFFSAGGLFLGGETGLLTGSYAAHRTIASDPECLKRIETAFRAFRADVLRKEADMMDGGEGRGGKEEKGVLERIF</sequence>
<keyword evidence="3" id="KW-1185">Reference proteome</keyword>
<reference evidence="4" key="3">
    <citation type="submission" date="2025-04" db="UniProtKB">
        <authorList>
            <consortium name="RefSeq"/>
        </authorList>
    </citation>
    <scope>IDENTIFICATION</scope>
    <source>
        <strain evidence="4">CBS 781.70</strain>
    </source>
</reference>
<reference evidence="2 4" key="1">
    <citation type="submission" date="2020-01" db="EMBL/GenBank/DDBJ databases">
        <authorList>
            <consortium name="DOE Joint Genome Institute"/>
            <person name="Haridas S."/>
            <person name="Albert R."/>
            <person name="Binder M."/>
            <person name="Bloem J."/>
            <person name="Labutti K."/>
            <person name="Salamov A."/>
            <person name="Andreopoulos B."/>
            <person name="Baker S.E."/>
            <person name="Barry K."/>
            <person name="Bills G."/>
            <person name="Bluhm B.H."/>
            <person name="Cannon C."/>
            <person name="Castanera R."/>
            <person name="Culley D.E."/>
            <person name="Daum C."/>
            <person name="Ezra D."/>
            <person name="Gonzalez J.B."/>
            <person name="Henrissat B."/>
            <person name="Kuo A."/>
            <person name="Liang C."/>
            <person name="Lipzen A."/>
            <person name="Lutzoni F."/>
            <person name="Magnuson J."/>
            <person name="Mondo S."/>
            <person name="Nolan M."/>
            <person name="Ohm R."/>
            <person name="Pangilinan J."/>
            <person name="Park H.-J."/>
            <person name="Ramirez L."/>
            <person name="Alfaro M."/>
            <person name="Sun H."/>
            <person name="Tritt A."/>
            <person name="Yoshinaga Y."/>
            <person name="Zwiers L.-H."/>
            <person name="Turgeon B.G."/>
            <person name="Goodwin S.B."/>
            <person name="Spatafora J.W."/>
            <person name="Crous P.W."/>
            <person name="Grigoriev I.V."/>
        </authorList>
    </citation>
    <scope>NUCLEOTIDE SEQUENCE</scope>
    <source>
        <strain evidence="2 4">CBS 781.70</strain>
    </source>
</reference>
<dbReference type="AlphaFoldDB" id="A0A6G1GD49"/>
<name>A0A6G1GD49_9PEZI</name>
<proteinExistence type="predicted"/>
<evidence type="ECO:0000256" key="1">
    <source>
        <dbReference type="SAM" id="Phobius"/>
    </source>
</evidence>
<dbReference type="RefSeq" id="XP_033537420.1">
    <property type="nucleotide sequence ID" value="XM_033677382.1"/>
</dbReference>